<evidence type="ECO:0000259" key="1">
    <source>
        <dbReference type="Pfam" id="PF14214"/>
    </source>
</evidence>
<comment type="caution">
    <text evidence="2">The sequence shown here is derived from an EMBL/GenBank/DDBJ whole genome shotgun (WGS) entry which is preliminary data.</text>
</comment>
<gene>
    <name evidence="2" type="ORF">PHMEG_00021796</name>
</gene>
<proteinExistence type="predicted"/>
<keyword evidence="2" id="KW-0067">ATP-binding</keyword>
<reference evidence="3" key="1">
    <citation type="submission" date="2017-03" db="EMBL/GenBank/DDBJ databases">
        <title>Phytopthora megakarya and P. palmivora, two closely related causual agents of cacao black pod achieved similar genome size and gene model numbers by different mechanisms.</title>
        <authorList>
            <person name="Ali S."/>
            <person name="Shao J."/>
            <person name="Larry D.J."/>
            <person name="Kronmiller B."/>
            <person name="Shen D."/>
            <person name="Strem M.D."/>
            <person name="Melnick R.L."/>
            <person name="Guiltinan M.J."/>
            <person name="Tyler B.M."/>
            <person name="Meinhardt L.W."/>
            <person name="Bailey B.A."/>
        </authorList>
    </citation>
    <scope>NUCLEOTIDE SEQUENCE [LARGE SCALE GENOMIC DNA]</scope>
    <source>
        <strain evidence="3">zdho120</strain>
    </source>
</reference>
<dbReference type="Proteomes" id="UP000198211">
    <property type="component" value="Unassembled WGS sequence"/>
</dbReference>
<organism evidence="2 3">
    <name type="scientific">Phytophthora megakarya</name>
    <dbReference type="NCBI Taxonomy" id="4795"/>
    <lineage>
        <taxon>Eukaryota</taxon>
        <taxon>Sar</taxon>
        <taxon>Stramenopiles</taxon>
        <taxon>Oomycota</taxon>
        <taxon>Peronosporomycetes</taxon>
        <taxon>Peronosporales</taxon>
        <taxon>Peronosporaceae</taxon>
        <taxon>Phytophthora</taxon>
    </lineage>
</organism>
<dbReference type="AlphaFoldDB" id="A0A225VLW7"/>
<name>A0A225VLW7_9STRA</name>
<dbReference type="STRING" id="4795.A0A225VLW7"/>
<dbReference type="EMBL" id="NBNE01004153">
    <property type="protein sequence ID" value="OWZ06009.1"/>
    <property type="molecule type" value="Genomic_DNA"/>
</dbReference>
<evidence type="ECO:0000313" key="3">
    <source>
        <dbReference type="Proteomes" id="UP000198211"/>
    </source>
</evidence>
<keyword evidence="2" id="KW-0378">Hydrolase</keyword>
<dbReference type="Pfam" id="PF14214">
    <property type="entry name" value="Helitron_like_N"/>
    <property type="match status" value="1"/>
</dbReference>
<keyword evidence="2" id="KW-0547">Nucleotide-binding</keyword>
<dbReference type="PANTHER" id="PTHR45786">
    <property type="entry name" value="DNA BINDING PROTEIN-LIKE"/>
    <property type="match status" value="1"/>
</dbReference>
<protein>
    <submittedName>
        <fullName evidence="2">Helitron helicase</fullName>
    </submittedName>
</protein>
<evidence type="ECO:0000313" key="2">
    <source>
        <dbReference type="EMBL" id="OWZ06009.1"/>
    </source>
</evidence>
<accession>A0A225VLW7</accession>
<dbReference type="PANTHER" id="PTHR45786:SF74">
    <property type="entry name" value="ATP-DEPENDENT DNA HELICASE"/>
    <property type="match status" value="1"/>
</dbReference>
<feature type="domain" description="Helitron helicase-like" evidence="1">
    <location>
        <begin position="61"/>
        <end position="253"/>
    </location>
</feature>
<dbReference type="OrthoDB" id="116564at2759"/>
<sequence>MDIMLHPWQGGLERIFETRASYDPLQYPLLLPYGEPGWTLDLRYTVTSDNPSIGSNSLREYVSYLLHDYTDSDFLILKAGRLTQQCCVDQWAKLETLQGLTDALRNESSDVHRVAVNEEVANDHLQVAQIIPRGDAAAEPEASNLGRKVIIPPTFTGGPRYMCQCFLDAMTIVRETGAPNLFITMTCNPNWPEIKENLRRGEQASDRRDLVARVFMQKLKALNQYLDEGVLGPPRSMWLEYQKRGLTHAHILLIICPEDILVWAEDVDRLVSAELPDKENHPQLYETVISNMLHAPCGQQNPNWPCMKNGKCSEKFPKVFADETVMAEDKYPMWDNATINKWIVPYNPYISQKYNRHINVEVCATNKAVKYIYKYVYKGSDMTKIIIEGEEIQANEIL</sequence>
<dbReference type="InterPro" id="IPR025476">
    <property type="entry name" value="Helitron_helicase-like"/>
</dbReference>
<keyword evidence="2" id="KW-0347">Helicase</keyword>
<keyword evidence="3" id="KW-1185">Reference proteome</keyword>
<dbReference type="GO" id="GO:0004386">
    <property type="term" value="F:helicase activity"/>
    <property type="evidence" value="ECO:0007669"/>
    <property type="project" value="UniProtKB-KW"/>
</dbReference>